<feature type="domain" description="DUF4200" evidence="3">
    <location>
        <begin position="81"/>
        <end position="197"/>
    </location>
</feature>
<dbReference type="Proteomes" id="UP000887116">
    <property type="component" value="Unassembled WGS sequence"/>
</dbReference>
<keyword evidence="1 2" id="KW-0175">Coiled coil</keyword>
<reference evidence="4" key="1">
    <citation type="submission" date="2020-07" db="EMBL/GenBank/DDBJ databases">
        <title>Multicomponent nature underlies the extraordinary mechanical properties of spider dragline silk.</title>
        <authorList>
            <person name="Kono N."/>
            <person name="Nakamura H."/>
            <person name="Mori M."/>
            <person name="Yoshida Y."/>
            <person name="Ohtoshi R."/>
            <person name="Malay A.D."/>
            <person name="Moran D.A.P."/>
            <person name="Tomita M."/>
            <person name="Numata K."/>
            <person name="Arakawa K."/>
        </authorList>
    </citation>
    <scope>NUCLEOTIDE SEQUENCE</scope>
</reference>
<dbReference type="GO" id="GO:0005856">
    <property type="term" value="C:cytoskeleton"/>
    <property type="evidence" value="ECO:0007669"/>
    <property type="project" value="UniProtKB-ARBA"/>
</dbReference>
<evidence type="ECO:0000313" key="4">
    <source>
        <dbReference type="EMBL" id="GFQ73873.1"/>
    </source>
</evidence>
<gene>
    <name evidence="4" type="primary">AVEN_125624_1</name>
    <name evidence="4" type="ORF">TNCT_529781</name>
</gene>
<dbReference type="EMBL" id="BMAO01011468">
    <property type="protein sequence ID" value="GFQ73873.1"/>
    <property type="molecule type" value="Genomic_DNA"/>
</dbReference>
<protein>
    <submittedName>
        <fullName evidence="4">DUF4200 domain-containing protein</fullName>
    </submittedName>
</protein>
<organism evidence="4 5">
    <name type="scientific">Trichonephila clavata</name>
    <name type="common">Joro spider</name>
    <name type="synonym">Nephila clavata</name>
    <dbReference type="NCBI Taxonomy" id="2740835"/>
    <lineage>
        <taxon>Eukaryota</taxon>
        <taxon>Metazoa</taxon>
        <taxon>Ecdysozoa</taxon>
        <taxon>Arthropoda</taxon>
        <taxon>Chelicerata</taxon>
        <taxon>Arachnida</taxon>
        <taxon>Araneae</taxon>
        <taxon>Araneomorphae</taxon>
        <taxon>Entelegynae</taxon>
        <taxon>Araneoidea</taxon>
        <taxon>Nephilidae</taxon>
        <taxon>Trichonephila</taxon>
    </lineage>
</organism>
<dbReference type="Pfam" id="PF13863">
    <property type="entry name" value="DUF4200"/>
    <property type="match status" value="1"/>
</dbReference>
<comment type="caution">
    <text evidence="4">The sequence shown here is derived from an EMBL/GenBank/DDBJ whole genome shotgun (WGS) entry which is preliminary data.</text>
</comment>
<feature type="coiled-coil region" evidence="2">
    <location>
        <begin position="388"/>
        <end position="415"/>
    </location>
</feature>
<evidence type="ECO:0000313" key="5">
    <source>
        <dbReference type="Proteomes" id="UP000887116"/>
    </source>
</evidence>
<accession>A0A8X6G484</accession>
<dbReference type="InterPro" id="IPR051147">
    <property type="entry name" value="CFAP_domain-containing"/>
</dbReference>
<proteinExistence type="predicted"/>
<name>A0A8X6G484_TRICU</name>
<evidence type="ECO:0000259" key="3">
    <source>
        <dbReference type="Pfam" id="PF13863"/>
    </source>
</evidence>
<dbReference type="PANTHER" id="PTHR21683:SF3">
    <property type="entry name" value="CILIA AND FLAGELLA ASSOCIATED PROTEIN 100"/>
    <property type="match status" value="1"/>
</dbReference>
<dbReference type="PANTHER" id="PTHR21683">
    <property type="entry name" value="COILED-COIL DOMAIN-CONTAINING PROTEIN 42 LIKE-2-LIKE-RELATED"/>
    <property type="match status" value="1"/>
</dbReference>
<evidence type="ECO:0000256" key="1">
    <source>
        <dbReference type="ARBA" id="ARBA00023054"/>
    </source>
</evidence>
<feature type="coiled-coil region" evidence="2">
    <location>
        <begin position="291"/>
        <end position="346"/>
    </location>
</feature>
<evidence type="ECO:0000256" key="2">
    <source>
        <dbReference type="SAM" id="Coils"/>
    </source>
</evidence>
<dbReference type="OrthoDB" id="6430052at2759"/>
<dbReference type="AlphaFoldDB" id="A0A8X6G484"/>
<keyword evidence="5" id="KW-1185">Reference proteome</keyword>
<dbReference type="InterPro" id="IPR025252">
    <property type="entry name" value="DUF4200"/>
</dbReference>
<sequence>MSQSRKKSLIAQAKTSQEETNARMDSCMVTIKSLRDLAQKEASLVQNALRDMGDNLIDPGYTLELTKSIYRSENRNIDEYIKRNTDILLNEHATVVRQNIIQKMKDQIRQMNEEMSHDAKKLGEDISNFFDFIQSNYMAASNSFKKVTEIAKKNYEKVEQIAQTEDKLFALKNELQELERQLLDCLMCSAFLKKLNPQSKDNDGFRIRKEFLKSFGPTYSDEQRETLQKEVLEELLQNWKSITPVDISTVSAVEVMKIIGRLKESNISLVRNSSLNKGSSQLETTQLVMARNQMDEELAAWDEKIADAENELEEIREVHEKLKNQIRNLEQEDIERNKEFRELELNKLTEIYKLCTGSDVQVDDPLLMKVAIDHTVQGILIKMNTFPRKKIKELLKILEAEKKLSERKAEEALRAQRVSERLKKALKPAMKKEKGKLKKK</sequence>